<evidence type="ECO:0000256" key="4">
    <source>
        <dbReference type="ARBA" id="ARBA00023136"/>
    </source>
</evidence>
<dbReference type="InterPro" id="IPR007016">
    <property type="entry name" value="O-antigen_ligase-rel_domated"/>
</dbReference>
<dbReference type="InterPro" id="IPR051533">
    <property type="entry name" value="WaaL-like"/>
</dbReference>
<comment type="caution">
    <text evidence="7">The sequence shown here is derived from an EMBL/GenBank/DDBJ whole genome shotgun (WGS) entry which is preliminary data.</text>
</comment>
<name>A0A401FZ48_9BACT</name>
<gene>
    <name evidence="7" type="ORF">DENIS_3182</name>
</gene>
<feature type="transmembrane region" description="Helical" evidence="5">
    <location>
        <begin position="78"/>
        <end position="98"/>
    </location>
</feature>
<feature type="transmembrane region" description="Helical" evidence="5">
    <location>
        <begin position="44"/>
        <end position="66"/>
    </location>
</feature>
<evidence type="ECO:0000256" key="3">
    <source>
        <dbReference type="ARBA" id="ARBA00022989"/>
    </source>
</evidence>
<keyword evidence="2 5" id="KW-0812">Transmembrane</keyword>
<evidence type="ECO:0000256" key="2">
    <source>
        <dbReference type="ARBA" id="ARBA00022692"/>
    </source>
</evidence>
<feature type="transmembrane region" description="Helical" evidence="5">
    <location>
        <begin position="139"/>
        <end position="159"/>
    </location>
</feature>
<accession>A0A401FZ48</accession>
<keyword evidence="3 5" id="KW-1133">Transmembrane helix</keyword>
<feature type="transmembrane region" description="Helical" evidence="5">
    <location>
        <begin position="110"/>
        <end position="127"/>
    </location>
</feature>
<comment type="subcellular location">
    <subcellularLocation>
        <location evidence="1">Membrane</location>
        <topology evidence="1">Multi-pass membrane protein</topology>
    </subcellularLocation>
</comment>
<feature type="transmembrane region" description="Helical" evidence="5">
    <location>
        <begin position="203"/>
        <end position="232"/>
    </location>
</feature>
<feature type="transmembrane region" description="Helical" evidence="5">
    <location>
        <begin position="171"/>
        <end position="191"/>
    </location>
</feature>
<reference evidence="8" key="1">
    <citation type="submission" date="2017-11" db="EMBL/GenBank/DDBJ databases">
        <authorList>
            <person name="Watanabe M."/>
            <person name="Kojima H."/>
        </authorList>
    </citation>
    <scope>NUCLEOTIDE SEQUENCE [LARGE SCALE GENOMIC DNA]</scope>
    <source>
        <strain evidence="8">Tokyo 01</strain>
    </source>
</reference>
<dbReference type="AlphaFoldDB" id="A0A401FZ48"/>
<keyword evidence="4 5" id="KW-0472">Membrane</keyword>
<dbReference type="PANTHER" id="PTHR37422:SF13">
    <property type="entry name" value="LIPOPOLYSACCHARIDE BIOSYNTHESIS PROTEIN PA4999-RELATED"/>
    <property type="match status" value="1"/>
</dbReference>
<dbReference type="OrthoDB" id="5447433at2"/>
<evidence type="ECO:0000259" key="6">
    <source>
        <dbReference type="Pfam" id="PF04932"/>
    </source>
</evidence>
<feature type="domain" description="O-antigen ligase-related" evidence="6">
    <location>
        <begin position="203"/>
        <end position="354"/>
    </location>
</feature>
<dbReference type="PANTHER" id="PTHR37422">
    <property type="entry name" value="TEICHURONIC ACID BIOSYNTHESIS PROTEIN TUAE"/>
    <property type="match status" value="1"/>
</dbReference>
<protein>
    <recommendedName>
        <fullName evidence="6">O-antigen ligase-related domain-containing protein</fullName>
    </recommendedName>
</protein>
<dbReference type="EMBL" id="BEXT01000001">
    <property type="protein sequence ID" value="GBC62213.1"/>
    <property type="molecule type" value="Genomic_DNA"/>
</dbReference>
<dbReference type="RefSeq" id="WP_124329407.1">
    <property type="nucleotide sequence ID" value="NZ_BEXT01000001.1"/>
</dbReference>
<organism evidence="7 8">
    <name type="scientific">Desulfonema ishimotonii</name>
    <dbReference type="NCBI Taxonomy" id="45657"/>
    <lineage>
        <taxon>Bacteria</taxon>
        <taxon>Pseudomonadati</taxon>
        <taxon>Thermodesulfobacteriota</taxon>
        <taxon>Desulfobacteria</taxon>
        <taxon>Desulfobacterales</taxon>
        <taxon>Desulfococcaceae</taxon>
        <taxon>Desulfonema</taxon>
    </lineage>
</organism>
<evidence type="ECO:0000256" key="5">
    <source>
        <dbReference type="SAM" id="Phobius"/>
    </source>
</evidence>
<keyword evidence="8" id="KW-1185">Reference proteome</keyword>
<feature type="transmembrane region" description="Helical" evidence="5">
    <location>
        <begin position="346"/>
        <end position="367"/>
    </location>
</feature>
<dbReference type="Pfam" id="PF04932">
    <property type="entry name" value="Wzy_C"/>
    <property type="match status" value="1"/>
</dbReference>
<feature type="transmembrane region" description="Helical" evidence="5">
    <location>
        <begin position="238"/>
        <end position="257"/>
    </location>
</feature>
<dbReference type="GO" id="GO:0016020">
    <property type="term" value="C:membrane"/>
    <property type="evidence" value="ECO:0007669"/>
    <property type="project" value="UniProtKB-SubCell"/>
</dbReference>
<evidence type="ECO:0000313" key="7">
    <source>
        <dbReference type="EMBL" id="GBC62213.1"/>
    </source>
</evidence>
<evidence type="ECO:0000313" key="8">
    <source>
        <dbReference type="Proteomes" id="UP000288096"/>
    </source>
</evidence>
<feature type="transmembrane region" description="Helical" evidence="5">
    <location>
        <begin position="304"/>
        <end position="326"/>
    </location>
</feature>
<sequence length="454" mass="50475">MNFIAIGLVFVLAVAAFIQANKKPALFITFLLAAGTFRPEFTIGSGLNLSSLWLLYLITVCLLILITRKSGGISWKMPERLSLAFLLCCLISLVWSGFGTTTPEQAMRLFLKLIYPFIVMLLAHKFVSSSQSFSTALKWMLLSSFIVSLFIGGLPYYFLPRFCYFFSQATWAYAAFSDHSAIITTLALVLWKTKGGKWYLRLAFYFCISTILLGNRTGILATGVGISVFVLLYYRRTLSVPALAGIYLLIMSALFLIPEMRNHMFFNPHEVNVHQLIVDPTSMNISNINSSGRFDMWGYLMDRFFYESPLLGAGPGTIQTFLYSPFNRFNVTHPHSVYVRLLCDVGLVGTVCYVMIFVSCITGALCLRRRHPADHPASVCAGFVICAVPAMLVIMGFDSALNCATAIAQYPFIFSGMMYGMAGLSHKAAPEYLPVNSLSREVLKGITGNSRTVF</sequence>
<feature type="transmembrane region" description="Helical" evidence="5">
    <location>
        <begin position="379"/>
        <end position="397"/>
    </location>
</feature>
<proteinExistence type="predicted"/>
<reference evidence="8" key="2">
    <citation type="submission" date="2019-01" db="EMBL/GenBank/DDBJ databases">
        <title>Genome sequence of Desulfonema ishimotonii strain Tokyo 01.</title>
        <authorList>
            <person name="Fukui M."/>
        </authorList>
    </citation>
    <scope>NUCLEOTIDE SEQUENCE [LARGE SCALE GENOMIC DNA]</scope>
    <source>
        <strain evidence="8">Tokyo 01</strain>
    </source>
</reference>
<dbReference type="Proteomes" id="UP000288096">
    <property type="component" value="Unassembled WGS sequence"/>
</dbReference>
<evidence type="ECO:0000256" key="1">
    <source>
        <dbReference type="ARBA" id="ARBA00004141"/>
    </source>
</evidence>